<sequence>MLLEAYQNQKLSFLSDQDARPQSSANPRAHLWDNGSSAAKELEHVLKVRAIALNNIGENTIKEGRPMAEIEEALAPIYFYHRYQVEAAVKVIGGLHYSYAVKGDGQVPTELVSPEEQKEALQAVLTTLDAKTLTLPESLLEQIPPRPLGYYRTRENIKSNTGLTFDPIGAAESSAEMTVSLLLNPARANRLVEHNARDKAQPSLGYVLDELIKSTIWMPREKGLNQEIQRAVVGVVLNKIMALSVSNLAHVQTKAITQLTLKNLQTDFKNSAKTETSINEKAFLSYMANTLVLYFKNPSEWQHQEALPLPDGSPIGSSLSCTQND</sequence>
<feature type="domain" description="EcxA zinc-binding" evidence="1">
    <location>
        <begin position="4"/>
        <end position="219"/>
    </location>
</feature>
<dbReference type="PANTHER" id="PTHR38478:SF1">
    <property type="entry name" value="ZINC DEPENDENT METALLOPROTEASE DOMAIN LIPOPROTEIN"/>
    <property type="match status" value="1"/>
</dbReference>
<reference evidence="2" key="1">
    <citation type="submission" date="2018-06" db="EMBL/GenBank/DDBJ databases">
        <authorList>
            <person name="Zhirakovskaya E."/>
        </authorList>
    </citation>
    <scope>NUCLEOTIDE SEQUENCE</scope>
</reference>
<gene>
    <name evidence="2" type="ORF">MNBD_BACTEROID06-1113</name>
</gene>
<dbReference type="AlphaFoldDB" id="A0A3B0UEG0"/>
<evidence type="ECO:0000259" key="1">
    <source>
        <dbReference type="Pfam" id="PF16313"/>
    </source>
</evidence>
<accession>A0A3B0UEG0</accession>
<protein>
    <recommendedName>
        <fullName evidence="1">EcxA zinc-binding domain-containing protein</fullName>
    </recommendedName>
</protein>
<evidence type="ECO:0000313" key="2">
    <source>
        <dbReference type="EMBL" id="VAW29385.1"/>
    </source>
</evidence>
<dbReference type="Pfam" id="PF16313">
    <property type="entry name" value="DUF4953"/>
    <property type="match status" value="1"/>
</dbReference>
<organism evidence="2">
    <name type="scientific">hydrothermal vent metagenome</name>
    <dbReference type="NCBI Taxonomy" id="652676"/>
    <lineage>
        <taxon>unclassified sequences</taxon>
        <taxon>metagenomes</taxon>
        <taxon>ecological metagenomes</taxon>
    </lineage>
</organism>
<dbReference type="EMBL" id="UOES01000562">
    <property type="protein sequence ID" value="VAW29385.1"/>
    <property type="molecule type" value="Genomic_DNA"/>
</dbReference>
<dbReference type="PANTHER" id="PTHR38478">
    <property type="entry name" value="PEPTIDASE M1A AND M12B"/>
    <property type="match status" value="1"/>
</dbReference>
<proteinExistence type="predicted"/>
<name>A0A3B0UEG0_9ZZZZ</name>
<dbReference type="InterPro" id="IPR032534">
    <property type="entry name" value="EcxA_zinc-bd"/>
</dbReference>